<dbReference type="RefSeq" id="WP_192140739.1">
    <property type="nucleotide sequence ID" value="NZ_JACYXZ010000001.1"/>
</dbReference>
<dbReference type="Proteomes" id="UP000616839">
    <property type="component" value="Unassembled WGS sequence"/>
</dbReference>
<dbReference type="InterPro" id="IPR012545">
    <property type="entry name" value="DUF1697"/>
</dbReference>
<dbReference type="AlphaFoldDB" id="A0A927K2G6"/>
<dbReference type="EMBL" id="JACYXZ010000001">
    <property type="protein sequence ID" value="MBD8868804.1"/>
    <property type="molecule type" value="Genomic_DNA"/>
</dbReference>
<gene>
    <name evidence="1" type="ORF">IE331_04110</name>
</gene>
<organism evidence="1 2">
    <name type="scientific">Nocardioides donggukensis</name>
    <dbReference type="NCBI Taxonomy" id="2774019"/>
    <lineage>
        <taxon>Bacteria</taxon>
        <taxon>Bacillati</taxon>
        <taxon>Actinomycetota</taxon>
        <taxon>Actinomycetes</taxon>
        <taxon>Propionibacteriales</taxon>
        <taxon>Nocardioidaceae</taxon>
        <taxon>Nocardioides</taxon>
    </lineage>
</organism>
<proteinExistence type="predicted"/>
<keyword evidence="2" id="KW-1185">Reference proteome</keyword>
<dbReference type="PANTHER" id="PTHR36439">
    <property type="entry name" value="BLL4334 PROTEIN"/>
    <property type="match status" value="1"/>
</dbReference>
<accession>A0A927K2G6</accession>
<dbReference type="SUPFAM" id="SSF160379">
    <property type="entry name" value="SP0830-like"/>
    <property type="match status" value="1"/>
</dbReference>
<dbReference type="Pfam" id="PF08002">
    <property type="entry name" value="DUF1697"/>
    <property type="match status" value="1"/>
</dbReference>
<dbReference type="Gene3D" id="3.30.70.1280">
    <property type="entry name" value="SP0830-like domains"/>
    <property type="match status" value="1"/>
</dbReference>
<dbReference type="PANTHER" id="PTHR36439:SF1">
    <property type="entry name" value="DUF1697 DOMAIN-CONTAINING PROTEIN"/>
    <property type="match status" value="1"/>
</dbReference>
<name>A0A927K2G6_9ACTN</name>
<evidence type="ECO:0000313" key="1">
    <source>
        <dbReference type="EMBL" id="MBD8868804.1"/>
    </source>
</evidence>
<protein>
    <submittedName>
        <fullName evidence="1">DUF1697 domain-containing protein</fullName>
    </submittedName>
</protein>
<evidence type="ECO:0000313" key="2">
    <source>
        <dbReference type="Proteomes" id="UP000616839"/>
    </source>
</evidence>
<reference evidence="1" key="1">
    <citation type="submission" date="2020-09" db="EMBL/GenBank/DDBJ databases">
        <title>Nocardioides sp. strain MJB4 16S ribosomal RNA gene Genome sequencing and assembly.</title>
        <authorList>
            <person name="Kim I."/>
        </authorList>
    </citation>
    <scope>NUCLEOTIDE SEQUENCE</scope>
    <source>
        <strain evidence="1">MJB4</strain>
    </source>
</reference>
<sequence>MAMRLAFLRAINLGATRQFPKEAIRAAVESAGGTDVATYINTGNVRFDTSLRSRTRIEAALERAFLADRGFEVPTVTFTAEELRRAVAEGSELHAERGGAGRHYVTLLKSEPDPGAAAELEALSTDDERAVVRGRVVHLMLGEDYRTARLDNARVERALGVGTNRNLTVLSAIVDRWCG</sequence>
<comment type="caution">
    <text evidence="1">The sequence shown here is derived from an EMBL/GenBank/DDBJ whole genome shotgun (WGS) entry which is preliminary data.</text>
</comment>